<proteinExistence type="inferred from homology"/>
<keyword evidence="7" id="KW-0698">rRNA processing</keyword>
<dbReference type="InterPro" id="IPR010678">
    <property type="entry name" value="UTP25"/>
</dbReference>
<dbReference type="InterPro" id="IPR053940">
    <property type="entry name" value="UTP25_NTPase-like"/>
</dbReference>
<dbReference type="PANTHER" id="PTHR12933">
    <property type="entry name" value="ORF PROTEIN-RELATED"/>
    <property type="match status" value="1"/>
</dbReference>
<dbReference type="InterPro" id="IPR053939">
    <property type="entry name" value="UTP25_C"/>
</dbReference>
<comment type="function">
    <text evidence="1 7">DEAD-box RNA helicase-like protein required for pre-18S rRNA processing, specifically at sites A0, A1, and A2.</text>
</comment>
<evidence type="ECO:0000313" key="12">
    <source>
        <dbReference type="Proteomes" id="UP000383932"/>
    </source>
</evidence>
<gene>
    <name evidence="11" type="ORF">CTheo_4284</name>
</gene>
<dbReference type="Pfam" id="PF06862">
    <property type="entry name" value="Utp25_C"/>
    <property type="match status" value="1"/>
</dbReference>
<dbReference type="GO" id="GO:0000462">
    <property type="term" value="P:maturation of SSU-rRNA from tricistronic rRNA transcript (SSU-rRNA, 5.8S rRNA, LSU-rRNA)"/>
    <property type="evidence" value="ECO:0007669"/>
    <property type="project" value="TreeGrafter"/>
</dbReference>
<evidence type="ECO:0000313" key="11">
    <source>
        <dbReference type="EMBL" id="KAB5592297.1"/>
    </source>
</evidence>
<evidence type="ECO:0000256" key="2">
    <source>
        <dbReference type="ARBA" id="ARBA00004604"/>
    </source>
</evidence>
<dbReference type="OrthoDB" id="10264378at2759"/>
<comment type="subcellular location">
    <subcellularLocation>
        <location evidence="2 7">Nucleus</location>
        <location evidence="2 7">Nucleolus</location>
    </subcellularLocation>
</comment>
<evidence type="ECO:0000259" key="10">
    <source>
        <dbReference type="Pfam" id="PF22916"/>
    </source>
</evidence>
<dbReference type="GO" id="GO:0019843">
    <property type="term" value="F:rRNA binding"/>
    <property type="evidence" value="ECO:0007669"/>
    <property type="project" value="TreeGrafter"/>
</dbReference>
<evidence type="ECO:0000256" key="7">
    <source>
        <dbReference type="RuleBase" id="RU365070"/>
    </source>
</evidence>
<dbReference type="AlphaFoldDB" id="A0A5N5QLZ7"/>
<feature type="compositionally biased region" description="Acidic residues" evidence="8">
    <location>
        <begin position="62"/>
        <end position="80"/>
    </location>
</feature>
<dbReference type="Proteomes" id="UP000383932">
    <property type="component" value="Unassembled WGS sequence"/>
</dbReference>
<name>A0A5N5QLZ7_9AGAM</name>
<dbReference type="GO" id="GO:0034511">
    <property type="term" value="F:U3 snoRNA binding"/>
    <property type="evidence" value="ECO:0007669"/>
    <property type="project" value="InterPro"/>
</dbReference>
<comment type="subunit">
    <text evidence="7">Component of the ribosomal small subunit (SSU) processome composed of at least 40 protein subunits and snoRNA U3.</text>
</comment>
<reference evidence="11 12" key="1">
    <citation type="journal article" date="2019" name="Fungal Biol. Biotechnol.">
        <title>Draft genome sequence of fastidious pathogen Ceratobasidium theobromae, which causes vascular-streak dieback in Theobroma cacao.</title>
        <authorList>
            <person name="Ali S.S."/>
            <person name="Asman A."/>
            <person name="Shao J."/>
            <person name="Firmansyah A.P."/>
            <person name="Susilo A.W."/>
            <person name="Rosmana A."/>
            <person name="McMahon P."/>
            <person name="Junaid M."/>
            <person name="Guest D."/>
            <person name="Kheng T.Y."/>
            <person name="Meinhardt L.W."/>
            <person name="Bailey B.A."/>
        </authorList>
    </citation>
    <scope>NUCLEOTIDE SEQUENCE [LARGE SCALE GENOMIC DNA]</scope>
    <source>
        <strain evidence="11 12">CT2</strain>
    </source>
</reference>
<organism evidence="11 12">
    <name type="scientific">Ceratobasidium theobromae</name>
    <dbReference type="NCBI Taxonomy" id="1582974"/>
    <lineage>
        <taxon>Eukaryota</taxon>
        <taxon>Fungi</taxon>
        <taxon>Dikarya</taxon>
        <taxon>Basidiomycota</taxon>
        <taxon>Agaricomycotina</taxon>
        <taxon>Agaricomycetes</taxon>
        <taxon>Cantharellales</taxon>
        <taxon>Ceratobasidiaceae</taxon>
        <taxon>Ceratobasidium</taxon>
    </lineage>
</organism>
<feature type="domain" description="UTP25 NTP hydrolase-like" evidence="10">
    <location>
        <begin position="159"/>
        <end position="459"/>
    </location>
</feature>
<keyword evidence="6 7" id="KW-0687">Ribonucleoprotein</keyword>
<keyword evidence="5 7" id="KW-0539">Nucleus</keyword>
<feature type="domain" description="UTP25 C-terminal" evidence="9">
    <location>
        <begin position="544"/>
        <end position="613"/>
    </location>
</feature>
<keyword evidence="7" id="KW-0690">Ribosome biogenesis</keyword>
<comment type="caution">
    <text evidence="11">The sequence shown here is derived from an EMBL/GenBank/DDBJ whole genome shotgun (WGS) entry which is preliminary data.</text>
</comment>
<feature type="region of interest" description="Disordered" evidence="8">
    <location>
        <begin position="15"/>
        <end position="105"/>
    </location>
</feature>
<dbReference type="Pfam" id="PF22916">
    <property type="entry name" value="UTP25_NTPase-like"/>
    <property type="match status" value="1"/>
</dbReference>
<dbReference type="EMBL" id="SSOP01000070">
    <property type="protein sequence ID" value="KAB5592297.1"/>
    <property type="molecule type" value="Genomic_DNA"/>
</dbReference>
<evidence type="ECO:0000256" key="6">
    <source>
        <dbReference type="ARBA" id="ARBA00023274"/>
    </source>
</evidence>
<dbReference type="GO" id="GO:0032040">
    <property type="term" value="C:small-subunit processome"/>
    <property type="evidence" value="ECO:0007669"/>
    <property type="project" value="TreeGrafter"/>
</dbReference>
<protein>
    <recommendedName>
        <fullName evidence="4 7">U3 small nucleolar RNA-associated protein 25</fullName>
        <shortName evidence="7">U3 snoRNA-associated protein 25</shortName>
    </recommendedName>
</protein>
<sequence>MPAQDPATVKLLTLLNVSSLKSKRRSLKGNDSSEGQSESDQPKRRKLGGKLVTKSETPKDEDTGEDKDSESESDGGEEANDFSTSDADMHSLHFGTPQEPTPAILTPASRSAIDSHTFVTQQLDLGAEPEELGAVVSLQLEAIESEKPANKFSSLLASYRDVMLPYIGTSPKEHDKARRQICDHIVEHLQRHRKRIMANNARLLAHSKAAAATTEAAKSGATGSSKTLVLDPPSDVRDQGFTRPTVLILLPFRNSAVALVDTLASALQAYQDNKSESSSTIKTENYSRFQSEYGLPSVEGDKLLNSEPGTYPSDHVRNFAGNIDDAFRLGIRLSNKGKGWRLFSGFLGSDIIVASPLGLRMGIEREGPPDFLSSLEIMLIDQLDCLTMQNWTHLTHILEFCNVLPKEAHGADFARVREYCLDGHSRYLRQTVLLSSFETPQVRALFNSNELLKNVAGRVRQTRQYGPISIPEGLALNWVKLDCDDPAREPDVKFEYFKDKIVPNILNPAQAQTLIFVPSYFDYLRIYNHLASYASSAVIGISEYKIRAVKHVMFYAPPDHAQFVTEILSFPFLDEDTAPAPSDVKVTCLYSKFDYMRLERIEGTKEAATMCAHSVAQP</sequence>
<evidence type="ECO:0000259" key="9">
    <source>
        <dbReference type="Pfam" id="PF06862"/>
    </source>
</evidence>
<comment type="similarity">
    <text evidence="3 7">Belongs to the UTP25 family.</text>
</comment>
<evidence type="ECO:0000256" key="8">
    <source>
        <dbReference type="SAM" id="MobiDB-lite"/>
    </source>
</evidence>
<evidence type="ECO:0000256" key="3">
    <source>
        <dbReference type="ARBA" id="ARBA00009223"/>
    </source>
</evidence>
<keyword evidence="12" id="KW-1185">Reference proteome</keyword>
<feature type="compositionally biased region" description="Polar residues" evidence="8">
    <location>
        <begin position="29"/>
        <end position="39"/>
    </location>
</feature>
<evidence type="ECO:0000256" key="4">
    <source>
        <dbReference type="ARBA" id="ARBA00015422"/>
    </source>
</evidence>
<evidence type="ECO:0000256" key="5">
    <source>
        <dbReference type="ARBA" id="ARBA00023242"/>
    </source>
</evidence>
<accession>A0A5N5QLZ7</accession>
<evidence type="ECO:0000256" key="1">
    <source>
        <dbReference type="ARBA" id="ARBA00002883"/>
    </source>
</evidence>
<dbReference type="PANTHER" id="PTHR12933:SF0">
    <property type="entry name" value="U3 SMALL NUCLEOLAR RNA-ASSOCIATED PROTEIN 25 HOMOLOG"/>
    <property type="match status" value="1"/>
</dbReference>